<evidence type="ECO:0000313" key="2">
    <source>
        <dbReference type="Proteomes" id="UP000808349"/>
    </source>
</evidence>
<proteinExistence type="predicted"/>
<dbReference type="AlphaFoldDB" id="A0A9D7S7S2"/>
<reference evidence="1 2" key="1">
    <citation type="submission" date="2020-10" db="EMBL/GenBank/DDBJ databases">
        <title>Connecting structure to function with the recovery of over 1000 high-quality activated sludge metagenome-assembled genomes encoding full-length rRNA genes using long-read sequencing.</title>
        <authorList>
            <person name="Singleton C.M."/>
            <person name="Petriglieri F."/>
            <person name="Kristensen J.M."/>
            <person name="Kirkegaard R.H."/>
            <person name="Michaelsen T.Y."/>
            <person name="Andersen M.H."/>
            <person name="Karst S.M."/>
            <person name="Dueholm M.S."/>
            <person name="Nielsen P.H."/>
            <person name="Albertsen M."/>
        </authorList>
    </citation>
    <scope>NUCLEOTIDE SEQUENCE [LARGE SCALE GENOMIC DNA]</scope>
    <source>
        <strain evidence="1">Ribe_18-Q3-R11-54_BAT3C.373</strain>
    </source>
</reference>
<sequence length="91" mass="10229">MKKENTNITVVLETTKFEPGFNIGVMKKPAYCDFVIKFIDYKTKAVLASDFLKNVPGSHFGGNDYDVTSRVAERYAKAGKILGKYITDQLE</sequence>
<dbReference type="Proteomes" id="UP000808349">
    <property type="component" value="Unassembled WGS sequence"/>
</dbReference>
<protein>
    <submittedName>
        <fullName evidence="1">Uncharacterized protein</fullName>
    </submittedName>
</protein>
<accession>A0A9D7S7S2</accession>
<organism evidence="1 2">
    <name type="scientific">Candidatus Defluviibacterium haderslevense</name>
    <dbReference type="NCBI Taxonomy" id="2981993"/>
    <lineage>
        <taxon>Bacteria</taxon>
        <taxon>Pseudomonadati</taxon>
        <taxon>Bacteroidota</taxon>
        <taxon>Saprospiria</taxon>
        <taxon>Saprospirales</taxon>
        <taxon>Saprospiraceae</taxon>
        <taxon>Candidatus Defluviibacterium</taxon>
    </lineage>
</organism>
<comment type="caution">
    <text evidence="1">The sequence shown here is derived from an EMBL/GenBank/DDBJ whole genome shotgun (WGS) entry which is preliminary data.</text>
</comment>
<dbReference type="EMBL" id="JADKFW010000004">
    <property type="protein sequence ID" value="MBK9717333.1"/>
    <property type="molecule type" value="Genomic_DNA"/>
</dbReference>
<evidence type="ECO:0000313" key="1">
    <source>
        <dbReference type="EMBL" id="MBK9717333.1"/>
    </source>
</evidence>
<gene>
    <name evidence="1" type="ORF">IPO85_07450</name>
</gene>
<name>A0A9D7S7S2_9BACT</name>